<dbReference type="EMBL" id="CM034391">
    <property type="protein sequence ID" value="KAJ0180928.1"/>
    <property type="molecule type" value="Genomic_DNA"/>
</dbReference>
<protein>
    <submittedName>
        <fullName evidence="1">Uncharacterized protein</fullName>
    </submittedName>
</protein>
<sequence length="384" mass="43228">MIGDDKLLRLGGRIRAADVDQNVKTPVLLDGSHPVARLLVYRFHVKMGHANHETVVNELRQHYWILRLRSTVRTVAHRCLFCKIRKSLPQAPPTGNLPQERMAHHKRCFTFTGLDYFGPVSVTIGRRREKRYVALFTYSAIACIRRFIARRGAPDTFFSDNGTAFVGANKILREFYSNGVEDFAANNGVKWHFIPPAAPNFGGCWERLVRSIKVALNATLKNRSPKEETLLTLLSEAEAVVNSRPLTHVSVHADDQETLTPFHFLIGSSSTTALPATLTDNVLVGRTEWKKALRLSDFFWSRWVKEVLPTMQPRQKPYQSLSSQIACGDLVLIADSNLPRGVWPRGRITATYPGRDNVVRVVDVSTAAGTLRRPLNKLVKLNVN</sequence>
<evidence type="ECO:0000313" key="2">
    <source>
        <dbReference type="Proteomes" id="UP000824533"/>
    </source>
</evidence>
<accession>A0ACC1DBE8</accession>
<keyword evidence="2" id="KW-1185">Reference proteome</keyword>
<evidence type="ECO:0000313" key="1">
    <source>
        <dbReference type="EMBL" id="KAJ0180928.1"/>
    </source>
</evidence>
<proteinExistence type="predicted"/>
<dbReference type="Proteomes" id="UP000824533">
    <property type="component" value="Linkage Group LG05"/>
</dbReference>
<comment type="caution">
    <text evidence="1">The sequence shown here is derived from an EMBL/GenBank/DDBJ whole genome shotgun (WGS) entry which is preliminary data.</text>
</comment>
<reference evidence="1 2" key="1">
    <citation type="journal article" date="2021" name="Front. Genet.">
        <title>Chromosome-Level Genome Assembly Reveals Significant Gene Expansion in the Toll and IMD Signaling Pathways of Dendrolimus kikuchii.</title>
        <authorList>
            <person name="Zhou J."/>
            <person name="Wu P."/>
            <person name="Xiong Z."/>
            <person name="Liu N."/>
            <person name="Zhao N."/>
            <person name="Ji M."/>
            <person name="Qiu Y."/>
            <person name="Yang B."/>
        </authorList>
    </citation>
    <scope>NUCLEOTIDE SEQUENCE [LARGE SCALE GENOMIC DNA]</scope>
    <source>
        <strain evidence="1">Ann1</strain>
    </source>
</reference>
<gene>
    <name evidence="1" type="ORF">K1T71_003013</name>
</gene>
<name>A0ACC1DBE8_9NEOP</name>
<organism evidence="1 2">
    <name type="scientific">Dendrolimus kikuchii</name>
    <dbReference type="NCBI Taxonomy" id="765133"/>
    <lineage>
        <taxon>Eukaryota</taxon>
        <taxon>Metazoa</taxon>
        <taxon>Ecdysozoa</taxon>
        <taxon>Arthropoda</taxon>
        <taxon>Hexapoda</taxon>
        <taxon>Insecta</taxon>
        <taxon>Pterygota</taxon>
        <taxon>Neoptera</taxon>
        <taxon>Endopterygota</taxon>
        <taxon>Lepidoptera</taxon>
        <taxon>Glossata</taxon>
        <taxon>Ditrysia</taxon>
        <taxon>Bombycoidea</taxon>
        <taxon>Lasiocampidae</taxon>
        <taxon>Dendrolimus</taxon>
    </lineage>
</organism>